<accession>A0A183EEE5</accession>
<evidence type="ECO:0000259" key="1">
    <source>
        <dbReference type="Pfam" id="PF00567"/>
    </source>
</evidence>
<organism evidence="4">
    <name type="scientific">Gongylonema pulchrum</name>
    <dbReference type="NCBI Taxonomy" id="637853"/>
    <lineage>
        <taxon>Eukaryota</taxon>
        <taxon>Metazoa</taxon>
        <taxon>Ecdysozoa</taxon>
        <taxon>Nematoda</taxon>
        <taxon>Chromadorea</taxon>
        <taxon>Rhabditida</taxon>
        <taxon>Spirurina</taxon>
        <taxon>Spiruromorpha</taxon>
        <taxon>Spiruroidea</taxon>
        <taxon>Gongylonematidae</taxon>
        <taxon>Gongylonema</taxon>
    </lineage>
</organism>
<evidence type="ECO:0000313" key="2">
    <source>
        <dbReference type="EMBL" id="VDN33634.1"/>
    </source>
</evidence>
<dbReference type="SUPFAM" id="SSF63748">
    <property type="entry name" value="Tudor/PWWP/MBT"/>
    <property type="match status" value="1"/>
</dbReference>
<dbReference type="EMBL" id="UYRT01088335">
    <property type="protein sequence ID" value="VDN33634.1"/>
    <property type="molecule type" value="Genomic_DNA"/>
</dbReference>
<keyword evidence="3" id="KW-1185">Reference proteome</keyword>
<dbReference type="Proteomes" id="UP000271098">
    <property type="component" value="Unassembled WGS sequence"/>
</dbReference>
<dbReference type="GO" id="GO:0005737">
    <property type="term" value="C:cytoplasm"/>
    <property type="evidence" value="ECO:0007669"/>
    <property type="project" value="UniProtKB-ARBA"/>
</dbReference>
<dbReference type="AlphaFoldDB" id="A0A183EEE5"/>
<sequence>MAPLEKGVYARARICRIEKETRLVKVRFIDEGITAWMKRDCLAKMDQQFAFHPWQAIGFALFKVKPRQTCLEYEEAVWCHEDTVALREIMKKFEFFHTEIIFGSTLRNNYRDFFRMFGGSCSVPL</sequence>
<gene>
    <name evidence="2" type="ORF">GPUH_LOCUS19336</name>
</gene>
<protein>
    <submittedName>
        <fullName evidence="4">Tudor domain-containing protein</fullName>
    </submittedName>
</protein>
<reference evidence="2 3" key="2">
    <citation type="submission" date="2018-11" db="EMBL/GenBank/DDBJ databases">
        <authorList>
            <consortium name="Pathogen Informatics"/>
        </authorList>
    </citation>
    <scope>NUCLEOTIDE SEQUENCE [LARGE SCALE GENOMIC DNA]</scope>
</reference>
<feature type="domain" description="Tudor" evidence="1">
    <location>
        <begin position="5"/>
        <end position="61"/>
    </location>
</feature>
<proteinExistence type="predicted"/>
<evidence type="ECO:0000313" key="3">
    <source>
        <dbReference type="Proteomes" id="UP000271098"/>
    </source>
</evidence>
<dbReference type="InterPro" id="IPR002999">
    <property type="entry name" value="Tudor"/>
</dbReference>
<dbReference type="Pfam" id="PF00567">
    <property type="entry name" value="TUDOR"/>
    <property type="match status" value="1"/>
</dbReference>
<reference evidence="4" key="1">
    <citation type="submission" date="2016-06" db="UniProtKB">
        <authorList>
            <consortium name="WormBaseParasite"/>
        </authorList>
    </citation>
    <scope>IDENTIFICATION</scope>
</reference>
<dbReference type="OrthoDB" id="5832178at2759"/>
<dbReference type="Gene3D" id="2.40.50.90">
    <property type="match status" value="1"/>
</dbReference>
<dbReference type="InterPro" id="IPR035437">
    <property type="entry name" value="SNase_OB-fold_sf"/>
</dbReference>
<name>A0A183EEE5_9BILA</name>
<evidence type="ECO:0000313" key="4">
    <source>
        <dbReference type="WBParaSite" id="GPUH_0001936101-mRNA-1"/>
    </source>
</evidence>
<dbReference type="WBParaSite" id="GPUH_0001936101-mRNA-1">
    <property type="protein sequence ID" value="GPUH_0001936101-mRNA-1"/>
    <property type="gene ID" value="GPUH_0001936101"/>
</dbReference>
<dbReference type="Gene3D" id="2.30.30.140">
    <property type="match status" value="1"/>
</dbReference>